<keyword evidence="3" id="KW-1185">Reference proteome</keyword>
<reference evidence="3" key="1">
    <citation type="submission" date="2016-02" db="EMBL/GenBank/DDBJ databases">
        <authorList>
            <person name="Holder M.E."/>
            <person name="Ajami N.J."/>
            <person name="Petrosino J.F."/>
        </authorList>
    </citation>
    <scope>NUCLEOTIDE SEQUENCE [LARGE SCALE GENOMIC DNA]</scope>
    <source>
        <strain evidence="3">DSM 12838</strain>
    </source>
</reference>
<evidence type="ECO:0000256" key="1">
    <source>
        <dbReference type="SAM" id="SignalP"/>
    </source>
</evidence>
<feature type="signal peptide" evidence="1">
    <location>
        <begin position="1"/>
        <end position="23"/>
    </location>
</feature>
<accession>A0A109W604</accession>
<evidence type="ECO:0000313" key="3">
    <source>
        <dbReference type="Proteomes" id="UP000063964"/>
    </source>
</evidence>
<evidence type="ECO:0000313" key="2">
    <source>
        <dbReference type="EMBL" id="AMD93003.1"/>
    </source>
</evidence>
<feature type="chain" id="PRO_5007141339" description="DUF4189 domain-containing protein" evidence="1">
    <location>
        <begin position="24"/>
        <end position="146"/>
    </location>
</feature>
<dbReference type="Proteomes" id="UP000063964">
    <property type="component" value="Chromosome"/>
</dbReference>
<dbReference type="OrthoDB" id="9939978at2"/>
<dbReference type="AlphaFoldDB" id="A0A109W604"/>
<dbReference type="KEGG" id="doa:AXF15_07750"/>
<protein>
    <recommendedName>
        <fullName evidence="4">DUF4189 domain-containing protein</fullName>
    </recommendedName>
</protein>
<gene>
    <name evidence="2" type="ORF">AXF15_07750</name>
</gene>
<proteinExistence type="predicted"/>
<dbReference type="EMBL" id="CP014230">
    <property type="protein sequence ID" value="AMD93003.1"/>
    <property type="molecule type" value="Genomic_DNA"/>
</dbReference>
<keyword evidence="1" id="KW-0732">Signal</keyword>
<dbReference type="RefSeq" id="WP_066605593.1">
    <property type="nucleotide sequence ID" value="NZ_CP014230.1"/>
</dbReference>
<dbReference type="STRING" id="888061.AXF15_07750"/>
<sequence>MNVRASVFSLLVLLLLCPRNAPAFPEGLYWVVEQFPDAFFPYNASEPRAGAERAIDAACRINPGQGVYTGGLVFQIQFPAHKAALCQVRRPPIPGTIFGNYYHAVLYCNGVKRDEMNDDPCPPPTPPAPAIDPVLNLGAPPVCPLP</sequence>
<organism evidence="2 3">
    <name type="scientific">Desulfomicrobium orale DSM 12838</name>
    <dbReference type="NCBI Taxonomy" id="888061"/>
    <lineage>
        <taxon>Bacteria</taxon>
        <taxon>Pseudomonadati</taxon>
        <taxon>Thermodesulfobacteriota</taxon>
        <taxon>Desulfovibrionia</taxon>
        <taxon>Desulfovibrionales</taxon>
        <taxon>Desulfomicrobiaceae</taxon>
        <taxon>Desulfomicrobium</taxon>
    </lineage>
</organism>
<evidence type="ECO:0008006" key="4">
    <source>
        <dbReference type="Google" id="ProtNLM"/>
    </source>
</evidence>
<name>A0A109W604_9BACT</name>